<dbReference type="AlphaFoldDB" id="W7TIZ9"/>
<dbReference type="GO" id="GO:0003676">
    <property type="term" value="F:nucleic acid binding"/>
    <property type="evidence" value="ECO:0007669"/>
    <property type="project" value="InterPro"/>
</dbReference>
<gene>
    <name evidence="3" type="ORF">Naga_100499g5</name>
</gene>
<feature type="domain" description="C2H2-type" evidence="2">
    <location>
        <begin position="92"/>
        <end position="114"/>
    </location>
</feature>
<keyword evidence="4" id="KW-1185">Reference proteome</keyword>
<reference evidence="3 4" key="1">
    <citation type="journal article" date="2014" name="Mol. Plant">
        <title>Chromosome Scale Genome Assembly and Transcriptome Profiling of Nannochloropsis gaditana in Nitrogen Depletion.</title>
        <authorList>
            <person name="Corteggiani Carpinelli E."/>
            <person name="Telatin A."/>
            <person name="Vitulo N."/>
            <person name="Forcato C."/>
            <person name="D'Angelo M."/>
            <person name="Schiavon R."/>
            <person name="Vezzi A."/>
            <person name="Giacometti G.M."/>
            <person name="Morosinotto T."/>
            <person name="Valle G."/>
        </authorList>
    </citation>
    <scope>NUCLEOTIDE SEQUENCE [LARGE SCALE GENOMIC DNA]</scope>
    <source>
        <strain evidence="3 4">B-31</strain>
    </source>
</reference>
<evidence type="ECO:0000259" key="2">
    <source>
        <dbReference type="PROSITE" id="PS00028"/>
    </source>
</evidence>
<feature type="compositionally biased region" description="Basic and acidic residues" evidence="1">
    <location>
        <begin position="128"/>
        <end position="139"/>
    </location>
</feature>
<feature type="region of interest" description="Disordered" evidence="1">
    <location>
        <begin position="1"/>
        <end position="32"/>
    </location>
</feature>
<evidence type="ECO:0000256" key="1">
    <source>
        <dbReference type="SAM" id="MobiDB-lite"/>
    </source>
</evidence>
<protein>
    <submittedName>
        <fullName evidence="3">C2h2 zinc finger</fullName>
    </submittedName>
</protein>
<accession>W7TIZ9</accession>
<evidence type="ECO:0000313" key="4">
    <source>
        <dbReference type="Proteomes" id="UP000019335"/>
    </source>
</evidence>
<dbReference type="EMBL" id="AZIL01000784">
    <property type="protein sequence ID" value="EWM26007.1"/>
    <property type="molecule type" value="Genomic_DNA"/>
</dbReference>
<feature type="compositionally biased region" description="Low complexity" evidence="1">
    <location>
        <begin position="23"/>
        <end position="32"/>
    </location>
</feature>
<sequence>MQQGNGGAQSPGDPAGPLPPLQPSSSASSAGAGLAQTVAELLSNYQPASSERRPFYCRICRFQGQSLEDLAHHKKGELHRLAQESERKLTFCRLCRKQFTSMEQMKSHLKGKPHQELLMKRRGGGRGGEGDKWNKGAKL</sequence>
<dbReference type="GO" id="GO:0008270">
    <property type="term" value="F:zinc ion binding"/>
    <property type="evidence" value="ECO:0007669"/>
    <property type="project" value="InterPro"/>
</dbReference>
<feature type="region of interest" description="Disordered" evidence="1">
    <location>
        <begin position="120"/>
        <end position="139"/>
    </location>
</feature>
<dbReference type="Pfam" id="PF12874">
    <property type="entry name" value="zf-met"/>
    <property type="match status" value="1"/>
</dbReference>
<dbReference type="Gene3D" id="3.30.160.60">
    <property type="entry name" value="Classic Zinc Finger"/>
    <property type="match status" value="1"/>
</dbReference>
<dbReference type="PROSITE" id="PS00028">
    <property type="entry name" value="ZINC_FINGER_C2H2_1"/>
    <property type="match status" value="1"/>
</dbReference>
<proteinExistence type="predicted"/>
<comment type="caution">
    <text evidence="3">The sequence shown here is derived from an EMBL/GenBank/DDBJ whole genome shotgun (WGS) entry which is preliminary data.</text>
</comment>
<name>W7TIZ9_9STRA</name>
<dbReference type="InterPro" id="IPR013087">
    <property type="entry name" value="Znf_C2H2_type"/>
</dbReference>
<organism evidence="3 4">
    <name type="scientific">Nannochloropsis gaditana</name>
    <dbReference type="NCBI Taxonomy" id="72520"/>
    <lineage>
        <taxon>Eukaryota</taxon>
        <taxon>Sar</taxon>
        <taxon>Stramenopiles</taxon>
        <taxon>Ochrophyta</taxon>
        <taxon>Eustigmatophyceae</taxon>
        <taxon>Eustigmatales</taxon>
        <taxon>Monodopsidaceae</taxon>
        <taxon>Nannochloropsis</taxon>
    </lineage>
</organism>
<dbReference type="InterPro" id="IPR036236">
    <property type="entry name" value="Znf_C2H2_sf"/>
</dbReference>
<dbReference type="SMART" id="SM00355">
    <property type="entry name" value="ZnF_C2H2"/>
    <property type="match status" value="2"/>
</dbReference>
<dbReference type="SMART" id="SM00451">
    <property type="entry name" value="ZnF_U1"/>
    <property type="match status" value="1"/>
</dbReference>
<dbReference type="OrthoDB" id="434647at2759"/>
<dbReference type="SUPFAM" id="SSF57667">
    <property type="entry name" value="beta-beta-alpha zinc fingers"/>
    <property type="match status" value="1"/>
</dbReference>
<dbReference type="Proteomes" id="UP000019335">
    <property type="component" value="Chromosome 10"/>
</dbReference>
<dbReference type="InterPro" id="IPR003604">
    <property type="entry name" value="Matrin/U1-like-C_Znf_C2H2"/>
</dbReference>
<evidence type="ECO:0000313" key="3">
    <source>
        <dbReference type="EMBL" id="EWM26007.1"/>
    </source>
</evidence>